<evidence type="ECO:0000313" key="2">
    <source>
        <dbReference type="EMBL" id="GJT31581.1"/>
    </source>
</evidence>
<evidence type="ECO:0000256" key="1">
    <source>
        <dbReference type="SAM" id="MobiDB-lite"/>
    </source>
</evidence>
<organism evidence="2 3">
    <name type="scientific">Tanacetum coccineum</name>
    <dbReference type="NCBI Taxonomy" id="301880"/>
    <lineage>
        <taxon>Eukaryota</taxon>
        <taxon>Viridiplantae</taxon>
        <taxon>Streptophyta</taxon>
        <taxon>Embryophyta</taxon>
        <taxon>Tracheophyta</taxon>
        <taxon>Spermatophyta</taxon>
        <taxon>Magnoliopsida</taxon>
        <taxon>eudicotyledons</taxon>
        <taxon>Gunneridae</taxon>
        <taxon>Pentapetalae</taxon>
        <taxon>asterids</taxon>
        <taxon>campanulids</taxon>
        <taxon>Asterales</taxon>
        <taxon>Asteraceae</taxon>
        <taxon>Asteroideae</taxon>
        <taxon>Anthemideae</taxon>
        <taxon>Anthemidinae</taxon>
        <taxon>Tanacetum</taxon>
    </lineage>
</organism>
<proteinExistence type="predicted"/>
<feature type="region of interest" description="Disordered" evidence="1">
    <location>
        <begin position="316"/>
        <end position="336"/>
    </location>
</feature>
<reference evidence="2" key="2">
    <citation type="submission" date="2022-01" db="EMBL/GenBank/DDBJ databases">
        <authorList>
            <person name="Yamashiro T."/>
            <person name="Shiraishi A."/>
            <person name="Satake H."/>
            <person name="Nakayama K."/>
        </authorList>
    </citation>
    <scope>NUCLEOTIDE SEQUENCE</scope>
</reference>
<dbReference type="Proteomes" id="UP001151760">
    <property type="component" value="Unassembled WGS sequence"/>
</dbReference>
<keyword evidence="3" id="KW-1185">Reference proteome</keyword>
<feature type="region of interest" description="Disordered" evidence="1">
    <location>
        <begin position="20"/>
        <end position="42"/>
    </location>
</feature>
<protein>
    <submittedName>
        <fullName evidence="2">Uncharacterized protein</fullName>
    </submittedName>
</protein>
<dbReference type="EMBL" id="BQNB010014718">
    <property type="protein sequence ID" value="GJT31581.1"/>
    <property type="molecule type" value="Genomic_DNA"/>
</dbReference>
<reference evidence="2" key="1">
    <citation type="journal article" date="2022" name="Int. J. Mol. Sci.">
        <title>Draft Genome of Tanacetum Coccineum: Genomic Comparison of Closely Related Tanacetum-Family Plants.</title>
        <authorList>
            <person name="Yamashiro T."/>
            <person name="Shiraishi A."/>
            <person name="Nakayama K."/>
            <person name="Satake H."/>
        </authorList>
    </citation>
    <scope>NUCLEOTIDE SEQUENCE</scope>
</reference>
<accession>A0ABQ5CWV3</accession>
<name>A0ABQ5CWV3_9ASTR</name>
<evidence type="ECO:0000313" key="3">
    <source>
        <dbReference type="Proteomes" id="UP001151760"/>
    </source>
</evidence>
<gene>
    <name evidence="2" type="ORF">Tco_0922000</name>
</gene>
<sequence>MSACGEGWSLVVQWESEEAETEASFGRGDRAHNEASGIRGDVRRSVRTGSVRVLGPAKGPEYENPKSLLNGRDECCKGCGGSAISRRLCEEHSGVSESRGAIFLGPQTSSPAMGVDEDVWDGGTISQISLVGVQGGQWVDWVSRTTLECSEGWARGVWSDILVYTELLIRGALLGFIKPISAVVLAVVIHLRSVEIYWCVRQGQLVSTWPPMAGILAAEIYKDWGLTVMTHSDRYVLEDREIEQLPTQRGGVHTTGRSERTRGDIVTGCRSQYIFPTTWKSGCEVLARRVDLSTFGMRYLQATTLEVSRKLESNEKFDDTGTGQQDIAARQEKRSGVKMWKSDMNTSHGQRLVDVNEVDGTKGVSTVRRVNLEEVLVSELDICHIDVQSEGQLVSRGGGFVISTDIIRSGKVRGVGHERISRCRQGGACEEGAQGASTHIRH</sequence>
<comment type="caution">
    <text evidence="2">The sequence shown here is derived from an EMBL/GenBank/DDBJ whole genome shotgun (WGS) entry which is preliminary data.</text>
</comment>